<accession>A0A7D9MG94</accession>
<sequence length="103" mass="11585">MNVQALQDYLTVRGISVSGYKKAELIARAFSAEEMDLPIIMSCDEQTKVLKNDYAKKLDEFGLPDPKLISEDQKIDNLTTWQPVTLGQIFQYILKGNSTLSIS</sequence>
<reference evidence="1" key="1">
    <citation type="submission" date="2020-04" db="EMBL/GenBank/DDBJ databases">
        <authorList>
            <person name="Alioto T."/>
            <person name="Alioto T."/>
            <person name="Gomez Garrido J."/>
        </authorList>
    </citation>
    <scope>NUCLEOTIDE SEQUENCE</scope>
    <source>
        <strain evidence="1">A484AB</strain>
    </source>
</reference>
<evidence type="ECO:0000313" key="2">
    <source>
        <dbReference type="Proteomes" id="UP001152795"/>
    </source>
</evidence>
<name>A0A7D9MG94_PARCT</name>
<dbReference type="OrthoDB" id="5965566at2759"/>
<comment type="caution">
    <text evidence="1">The sequence shown here is derived from an EMBL/GenBank/DDBJ whole genome shotgun (WGS) entry which is preliminary data.</text>
</comment>
<dbReference type="InterPro" id="IPR036361">
    <property type="entry name" value="SAP_dom_sf"/>
</dbReference>
<dbReference type="Gene3D" id="1.10.720.30">
    <property type="entry name" value="SAP domain"/>
    <property type="match status" value="1"/>
</dbReference>
<dbReference type="AlphaFoldDB" id="A0A7D9MG94"/>
<protein>
    <submittedName>
        <fullName evidence="1">Uncharacterized protein</fullName>
    </submittedName>
</protein>
<gene>
    <name evidence="1" type="ORF">PACLA_8A035807</name>
</gene>
<evidence type="ECO:0000313" key="1">
    <source>
        <dbReference type="EMBL" id="CAB4045917.1"/>
    </source>
</evidence>
<dbReference type="EMBL" id="CACRXK020043318">
    <property type="protein sequence ID" value="CAB4045917.1"/>
    <property type="molecule type" value="Genomic_DNA"/>
</dbReference>
<dbReference type="Proteomes" id="UP001152795">
    <property type="component" value="Unassembled WGS sequence"/>
</dbReference>
<keyword evidence="2" id="KW-1185">Reference proteome</keyword>
<feature type="non-terminal residue" evidence="1">
    <location>
        <position position="103"/>
    </location>
</feature>
<organism evidence="1 2">
    <name type="scientific">Paramuricea clavata</name>
    <name type="common">Red gorgonian</name>
    <name type="synonym">Violescent sea-whip</name>
    <dbReference type="NCBI Taxonomy" id="317549"/>
    <lineage>
        <taxon>Eukaryota</taxon>
        <taxon>Metazoa</taxon>
        <taxon>Cnidaria</taxon>
        <taxon>Anthozoa</taxon>
        <taxon>Octocorallia</taxon>
        <taxon>Malacalcyonacea</taxon>
        <taxon>Plexauridae</taxon>
        <taxon>Paramuricea</taxon>
    </lineage>
</organism>
<proteinExistence type="predicted"/>